<sequence length="118" mass="13274">MISVMLGSLLNSLDWKLDGGIKPEDLDMEEKFGMILQKGQPPFLRSGVDNVHFSSLLFGSSIVCIKRMVLVVLGLLINLFDWKSEGGIELESLHMEEKFSIAPYRRRNQPLLVIPTQG</sequence>
<name>A0ACC0I8M6_9ERIC</name>
<reference evidence="1 2" key="1">
    <citation type="journal article" date="2022" name="Plant J.">
        <title>Chromosome-level genome of Camellia lanceoleosa provides a valuable resource for understanding genome evolution and self-incompatibility.</title>
        <authorList>
            <person name="Gong W."/>
            <person name="Xiao S."/>
            <person name="Wang L."/>
            <person name="Liao Z."/>
            <person name="Chang Y."/>
            <person name="Mo W."/>
            <person name="Hu G."/>
            <person name="Li W."/>
            <person name="Zhao G."/>
            <person name="Zhu H."/>
            <person name="Hu X."/>
            <person name="Ji K."/>
            <person name="Xiang X."/>
            <person name="Song Q."/>
            <person name="Yuan D."/>
            <person name="Jin S."/>
            <person name="Zhang L."/>
        </authorList>
    </citation>
    <scope>NUCLEOTIDE SEQUENCE [LARGE SCALE GENOMIC DNA]</scope>
    <source>
        <strain evidence="1">SQ_2022a</strain>
    </source>
</reference>
<organism evidence="1 2">
    <name type="scientific">Camellia lanceoleosa</name>
    <dbReference type="NCBI Taxonomy" id="1840588"/>
    <lineage>
        <taxon>Eukaryota</taxon>
        <taxon>Viridiplantae</taxon>
        <taxon>Streptophyta</taxon>
        <taxon>Embryophyta</taxon>
        <taxon>Tracheophyta</taxon>
        <taxon>Spermatophyta</taxon>
        <taxon>Magnoliopsida</taxon>
        <taxon>eudicotyledons</taxon>
        <taxon>Gunneridae</taxon>
        <taxon>Pentapetalae</taxon>
        <taxon>asterids</taxon>
        <taxon>Ericales</taxon>
        <taxon>Theaceae</taxon>
        <taxon>Camellia</taxon>
    </lineage>
</organism>
<protein>
    <submittedName>
        <fullName evidence="1">Geraniol 8-hydroxylase</fullName>
    </submittedName>
</protein>
<accession>A0ACC0I8M6</accession>
<dbReference type="Proteomes" id="UP001060215">
    <property type="component" value="Chromosome 6"/>
</dbReference>
<gene>
    <name evidence="1" type="ORF">LOK49_LG03G01152</name>
</gene>
<dbReference type="EMBL" id="CM045763">
    <property type="protein sequence ID" value="KAI8021162.1"/>
    <property type="molecule type" value="Genomic_DNA"/>
</dbReference>
<evidence type="ECO:0000313" key="2">
    <source>
        <dbReference type="Proteomes" id="UP001060215"/>
    </source>
</evidence>
<evidence type="ECO:0000313" key="1">
    <source>
        <dbReference type="EMBL" id="KAI8021162.1"/>
    </source>
</evidence>
<proteinExistence type="predicted"/>
<comment type="caution">
    <text evidence="1">The sequence shown here is derived from an EMBL/GenBank/DDBJ whole genome shotgun (WGS) entry which is preliminary data.</text>
</comment>
<keyword evidence="2" id="KW-1185">Reference proteome</keyword>